<dbReference type="RefSeq" id="XP_020065762.1">
    <property type="nucleotide sequence ID" value="XM_020208367.1"/>
</dbReference>
<reference evidence="2" key="1">
    <citation type="submission" date="2016-05" db="EMBL/GenBank/DDBJ databases">
        <title>Comparative genomics of biotechnologically important yeasts.</title>
        <authorList>
            <consortium name="DOE Joint Genome Institute"/>
            <person name="Riley R."/>
            <person name="Haridas S."/>
            <person name="Wolfe K.H."/>
            <person name="Lopes M.R."/>
            <person name="Hittinger C.T."/>
            <person name="Goker M."/>
            <person name="Salamov A."/>
            <person name="Wisecaver J."/>
            <person name="Long T.M."/>
            <person name="Aerts A.L."/>
            <person name="Barry K."/>
            <person name="Choi C."/>
            <person name="Clum A."/>
            <person name="Coughlan A.Y."/>
            <person name="Deshpande S."/>
            <person name="Douglass A.P."/>
            <person name="Hanson S.J."/>
            <person name="Klenk H.-P."/>
            <person name="Labutti K."/>
            <person name="Lapidus A."/>
            <person name="Lindquist E."/>
            <person name="Lipzen A."/>
            <person name="Meier-Kolthoff J.P."/>
            <person name="Ohm R.A."/>
            <person name="Otillar R.P."/>
            <person name="Pangilinan J."/>
            <person name="Peng Y."/>
            <person name="Rokas A."/>
            <person name="Rosa C.A."/>
            <person name="Scheuner C."/>
            <person name="Sibirny A.A."/>
            <person name="Slot J.C."/>
            <person name="Stielow J.B."/>
            <person name="Sun H."/>
            <person name="Kurtzman C.P."/>
            <person name="Blackwell M."/>
            <person name="Grigoriev I.V."/>
            <person name="Jeffries T.W."/>
        </authorList>
    </citation>
    <scope>NUCLEOTIDE SEQUENCE [LARGE SCALE GENOMIC DNA]</scope>
    <source>
        <strain evidence="2">NRRL Y-17324</strain>
    </source>
</reference>
<dbReference type="Gene3D" id="3.10.129.10">
    <property type="entry name" value="Hotdog Thioesterase"/>
    <property type="match status" value="1"/>
</dbReference>
<dbReference type="GeneID" id="30982504"/>
<dbReference type="STRING" id="984487.A0A1E4SMA1"/>
<gene>
    <name evidence="1" type="ORF">CANTADRAFT_30710</name>
</gene>
<evidence type="ECO:0008006" key="3">
    <source>
        <dbReference type="Google" id="ProtNLM"/>
    </source>
</evidence>
<sequence>VSTWATSIKHARWMLPDTVARGPLSRYGDLMASIFPNLPRCLPSSPRWDTGAHFLYCNQNNHQLGADGYDNYQAPMADGAELFRRRMWVRGVLDFHDFQKIPVGAGLVCNEKVASVRTIENSVFVGIQREFGASLPLLTESRSLVYTNEAYGTTQRKQVEIPVPSESTSVCLNPTELLKYSMLTSNLHKIHYDPAYCRSEGLRDVVVHGPLMVSLILYWLTSTRKQHVGRFRYKNIEPCFV</sequence>
<protein>
    <recommendedName>
        <fullName evidence="3">MaoC-like domain-containing protein</fullName>
    </recommendedName>
</protein>
<dbReference type="Proteomes" id="UP000094285">
    <property type="component" value="Unassembled WGS sequence"/>
</dbReference>
<dbReference type="InterPro" id="IPR052741">
    <property type="entry name" value="Mitochondrial_HTD2"/>
</dbReference>
<accession>A0A1E4SMA1</accession>
<dbReference type="OrthoDB" id="3257538at2759"/>
<feature type="non-terminal residue" evidence="1">
    <location>
        <position position="241"/>
    </location>
</feature>
<dbReference type="PANTHER" id="PTHR28152:SF1">
    <property type="entry name" value="HYDROXYACYL-THIOESTER DEHYDRATASE TYPE 2, MITOCHONDRIAL"/>
    <property type="match status" value="1"/>
</dbReference>
<dbReference type="InterPro" id="IPR029069">
    <property type="entry name" value="HotDog_dom_sf"/>
</dbReference>
<feature type="non-terminal residue" evidence="1">
    <location>
        <position position="1"/>
    </location>
</feature>
<proteinExistence type="predicted"/>
<dbReference type="AlphaFoldDB" id="A0A1E4SMA1"/>
<dbReference type="GO" id="GO:0019171">
    <property type="term" value="F:(3R)-hydroxyacyl-[acyl-carrier-protein] dehydratase activity"/>
    <property type="evidence" value="ECO:0007669"/>
    <property type="project" value="TreeGrafter"/>
</dbReference>
<dbReference type="PANTHER" id="PTHR28152">
    <property type="entry name" value="HYDROXYACYL-THIOESTER DEHYDRATASE TYPE 2, MITOCHONDRIAL"/>
    <property type="match status" value="1"/>
</dbReference>
<evidence type="ECO:0000313" key="1">
    <source>
        <dbReference type="EMBL" id="ODV80640.1"/>
    </source>
</evidence>
<organism evidence="1 2">
    <name type="scientific">Suhomyces tanzawaensis NRRL Y-17324</name>
    <dbReference type="NCBI Taxonomy" id="984487"/>
    <lineage>
        <taxon>Eukaryota</taxon>
        <taxon>Fungi</taxon>
        <taxon>Dikarya</taxon>
        <taxon>Ascomycota</taxon>
        <taxon>Saccharomycotina</taxon>
        <taxon>Pichiomycetes</taxon>
        <taxon>Debaryomycetaceae</taxon>
        <taxon>Suhomyces</taxon>
    </lineage>
</organism>
<evidence type="ECO:0000313" key="2">
    <source>
        <dbReference type="Proteomes" id="UP000094285"/>
    </source>
</evidence>
<name>A0A1E4SMA1_9ASCO</name>
<keyword evidence="2" id="KW-1185">Reference proteome</keyword>
<dbReference type="GO" id="GO:0005739">
    <property type="term" value="C:mitochondrion"/>
    <property type="evidence" value="ECO:0007669"/>
    <property type="project" value="TreeGrafter"/>
</dbReference>
<dbReference type="EMBL" id="KV453910">
    <property type="protein sequence ID" value="ODV80640.1"/>
    <property type="molecule type" value="Genomic_DNA"/>
</dbReference>
<dbReference type="SUPFAM" id="SSF54637">
    <property type="entry name" value="Thioesterase/thiol ester dehydrase-isomerase"/>
    <property type="match status" value="1"/>
</dbReference>